<keyword evidence="1" id="KW-1133">Transmembrane helix</keyword>
<dbReference type="AlphaFoldDB" id="A0A2U2BG24"/>
<dbReference type="Pfam" id="PF04247">
    <property type="entry name" value="SirB"/>
    <property type="match status" value="1"/>
</dbReference>
<name>A0A2U2BG24_ALCFA</name>
<protein>
    <submittedName>
        <fullName evidence="2">Regulator SirB</fullName>
    </submittedName>
</protein>
<dbReference type="EMBL" id="QEXO01000004">
    <property type="protein sequence ID" value="PWE12942.1"/>
    <property type="molecule type" value="Genomic_DNA"/>
</dbReference>
<dbReference type="RefSeq" id="WP_063689771.1">
    <property type="nucleotide sequence ID" value="NZ_CP021079.1"/>
</dbReference>
<proteinExistence type="predicted"/>
<dbReference type="Proteomes" id="UP000245216">
    <property type="component" value="Unassembled WGS sequence"/>
</dbReference>
<comment type="caution">
    <text evidence="2">The sequence shown here is derived from an EMBL/GenBank/DDBJ whole genome shotgun (WGS) entry which is preliminary data.</text>
</comment>
<dbReference type="STRING" id="511.UZ73_15325"/>
<feature type="transmembrane region" description="Helical" evidence="1">
    <location>
        <begin position="70"/>
        <end position="88"/>
    </location>
</feature>
<dbReference type="InterPro" id="IPR007360">
    <property type="entry name" value="SirB"/>
</dbReference>
<reference evidence="2 3" key="1">
    <citation type="submission" date="2018-05" db="EMBL/GenBank/DDBJ databases">
        <title>Genome Sequence of an Efficient Indole-Degrading Bacterium, Alcaligenes sp.YBY.</title>
        <authorList>
            <person name="Yang B."/>
        </authorList>
    </citation>
    <scope>NUCLEOTIDE SEQUENCE [LARGE SCALE GENOMIC DNA]</scope>
    <source>
        <strain evidence="2 3">YBY</strain>
    </source>
</reference>
<evidence type="ECO:0000256" key="1">
    <source>
        <dbReference type="SAM" id="Phobius"/>
    </source>
</evidence>
<feature type="transmembrane region" description="Helical" evidence="1">
    <location>
        <begin position="100"/>
        <end position="117"/>
    </location>
</feature>
<dbReference type="GO" id="GO:0005886">
    <property type="term" value="C:plasma membrane"/>
    <property type="evidence" value="ECO:0007669"/>
    <property type="project" value="TreeGrafter"/>
</dbReference>
<sequence length="126" mass="13474">MTYVALKHLHMTAAGLSILFFIIRAFWSVSGSSCLQNRFVRIAPHVIDTVLLVCGLALAGMLGAAANQPWLLTKIVLLVVYIVVGSYAIKRGKTASSRGVAALIAIAIFAYIVGVALNRSPASWFV</sequence>
<keyword evidence="1" id="KW-0812">Transmembrane</keyword>
<feature type="transmembrane region" description="Helical" evidence="1">
    <location>
        <begin position="12"/>
        <end position="30"/>
    </location>
</feature>
<accession>A0A2U2BG24</accession>
<organism evidence="2 3">
    <name type="scientific">Alcaligenes faecalis</name>
    <dbReference type="NCBI Taxonomy" id="511"/>
    <lineage>
        <taxon>Bacteria</taxon>
        <taxon>Pseudomonadati</taxon>
        <taxon>Pseudomonadota</taxon>
        <taxon>Betaproteobacteria</taxon>
        <taxon>Burkholderiales</taxon>
        <taxon>Alcaligenaceae</taxon>
        <taxon>Alcaligenes</taxon>
    </lineage>
</organism>
<reference evidence="2 3" key="2">
    <citation type="submission" date="2018-05" db="EMBL/GenBank/DDBJ databases">
        <authorList>
            <person name="Lanie J.A."/>
            <person name="Ng W.-L."/>
            <person name="Kazmierczak K.M."/>
            <person name="Andrzejewski T.M."/>
            <person name="Davidsen T.M."/>
            <person name="Wayne K.J."/>
            <person name="Tettelin H."/>
            <person name="Glass J.I."/>
            <person name="Rusch D."/>
            <person name="Podicherti R."/>
            <person name="Tsui H.-C.T."/>
            <person name="Winkler M.E."/>
        </authorList>
    </citation>
    <scope>NUCLEOTIDE SEQUENCE [LARGE SCALE GENOMIC DNA]</scope>
    <source>
        <strain evidence="2 3">YBY</strain>
    </source>
</reference>
<evidence type="ECO:0000313" key="2">
    <source>
        <dbReference type="EMBL" id="PWE12942.1"/>
    </source>
</evidence>
<dbReference type="PANTHER" id="PTHR39594">
    <property type="entry name" value="PROTEIN YCHQ"/>
    <property type="match status" value="1"/>
</dbReference>
<dbReference type="PIRSF" id="PIRSF005610">
    <property type="entry name" value="SirB"/>
    <property type="match status" value="1"/>
</dbReference>
<dbReference type="PANTHER" id="PTHR39594:SF1">
    <property type="entry name" value="PROTEIN YCHQ"/>
    <property type="match status" value="1"/>
</dbReference>
<feature type="transmembrane region" description="Helical" evidence="1">
    <location>
        <begin position="42"/>
        <end position="64"/>
    </location>
</feature>
<evidence type="ECO:0000313" key="3">
    <source>
        <dbReference type="Proteomes" id="UP000245216"/>
    </source>
</evidence>
<keyword evidence="1" id="KW-0472">Membrane</keyword>
<gene>
    <name evidence="2" type="ORF">DF183_13950</name>
</gene>